<protein>
    <submittedName>
        <fullName evidence="6">Aromatic prenyltransferase</fullName>
    </submittedName>
</protein>
<evidence type="ECO:0000256" key="3">
    <source>
        <dbReference type="ARBA" id="ARBA00022723"/>
    </source>
</evidence>
<keyword evidence="3 5" id="KW-0479">Metal-binding</keyword>
<dbReference type="PRINTS" id="PR00463">
    <property type="entry name" value="EP450I"/>
</dbReference>
<dbReference type="GO" id="GO:0009820">
    <property type="term" value="P:alkaloid metabolic process"/>
    <property type="evidence" value="ECO:0007669"/>
    <property type="project" value="InterPro"/>
</dbReference>
<dbReference type="PROSITE" id="PS00086">
    <property type="entry name" value="CYTOCHROME_P450"/>
    <property type="match status" value="1"/>
</dbReference>
<dbReference type="InterPro" id="IPR036396">
    <property type="entry name" value="Cyt_P450_sf"/>
</dbReference>
<dbReference type="InterPro" id="IPR033964">
    <property type="entry name" value="ABBA"/>
</dbReference>
<dbReference type="Pfam" id="PF11991">
    <property type="entry name" value="Trp_DMAT"/>
    <property type="match status" value="1"/>
</dbReference>
<dbReference type="SFLD" id="SFLDS00036">
    <property type="entry name" value="Aromatic_Prenyltransferase"/>
    <property type="match status" value="1"/>
</dbReference>
<comment type="cofactor">
    <cofactor evidence="5">
        <name>heme</name>
        <dbReference type="ChEBI" id="CHEBI:30413"/>
    </cofactor>
</comment>
<evidence type="ECO:0000256" key="1">
    <source>
        <dbReference type="ARBA" id="ARBA00010209"/>
    </source>
</evidence>
<keyword evidence="2 6" id="KW-0808">Transferase</keyword>
<accession>A0A6G1KED6</accession>
<dbReference type="InterPro" id="IPR002401">
    <property type="entry name" value="Cyt_P450_E_grp-I"/>
</dbReference>
<dbReference type="GO" id="GO:0016765">
    <property type="term" value="F:transferase activity, transferring alkyl or aryl (other than methyl) groups"/>
    <property type="evidence" value="ECO:0007669"/>
    <property type="project" value="InterPro"/>
</dbReference>
<evidence type="ECO:0000256" key="4">
    <source>
        <dbReference type="ARBA" id="ARBA00023004"/>
    </source>
</evidence>
<dbReference type="GO" id="GO:0016705">
    <property type="term" value="F:oxidoreductase activity, acting on paired donors, with incorporation or reduction of molecular oxygen"/>
    <property type="evidence" value="ECO:0007669"/>
    <property type="project" value="InterPro"/>
</dbReference>
<evidence type="ECO:0000313" key="7">
    <source>
        <dbReference type="Proteomes" id="UP000799428"/>
    </source>
</evidence>
<keyword evidence="4 5" id="KW-0408">Iron</keyword>
<proteinExistence type="inferred from homology"/>
<organism evidence="6 7">
    <name type="scientific">Pleomassaria siparia CBS 279.74</name>
    <dbReference type="NCBI Taxonomy" id="1314801"/>
    <lineage>
        <taxon>Eukaryota</taxon>
        <taxon>Fungi</taxon>
        <taxon>Dikarya</taxon>
        <taxon>Ascomycota</taxon>
        <taxon>Pezizomycotina</taxon>
        <taxon>Dothideomycetes</taxon>
        <taxon>Pleosporomycetidae</taxon>
        <taxon>Pleosporales</taxon>
        <taxon>Pleomassariaceae</taxon>
        <taxon>Pleomassaria</taxon>
    </lineage>
</organism>
<dbReference type="Proteomes" id="UP000799428">
    <property type="component" value="Unassembled WGS sequence"/>
</dbReference>
<dbReference type="InterPro" id="IPR001128">
    <property type="entry name" value="Cyt_P450"/>
</dbReference>
<dbReference type="InterPro" id="IPR017795">
    <property type="entry name" value="ABBA_NscD-like"/>
</dbReference>
<dbReference type="SUPFAM" id="SSF48264">
    <property type="entry name" value="Cytochrome P450"/>
    <property type="match status" value="1"/>
</dbReference>
<feature type="binding site" description="axial binding residue" evidence="5">
    <location>
        <position position="840"/>
    </location>
    <ligand>
        <name>heme</name>
        <dbReference type="ChEBI" id="CHEBI:30413"/>
    </ligand>
    <ligandPart>
        <name>Fe</name>
        <dbReference type="ChEBI" id="CHEBI:18248"/>
    </ligandPart>
</feature>
<dbReference type="GO" id="GO:0004497">
    <property type="term" value="F:monooxygenase activity"/>
    <property type="evidence" value="ECO:0007669"/>
    <property type="project" value="InterPro"/>
</dbReference>
<gene>
    <name evidence="6" type="ORF">K504DRAFT_531868</name>
</gene>
<name>A0A6G1KED6_9PLEO</name>
<dbReference type="EMBL" id="MU005767">
    <property type="protein sequence ID" value="KAF2711256.1"/>
    <property type="molecule type" value="Genomic_DNA"/>
</dbReference>
<reference evidence="6" key="1">
    <citation type="journal article" date="2020" name="Stud. Mycol.">
        <title>101 Dothideomycetes genomes: a test case for predicting lifestyles and emergence of pathogens.</title>
        <authorList>
            <person name="Haridas S."/>
            <person name="Albert R."/>
            <person name="Binder M."/>
            <person name="Bloem J."/>
            <person name="Labutti K."/>
            <person name="Salamov A."/>
            <person name="Andreopoulos B."/>
            <person name="Baker S."/>
            <person name="Barry K."/>
            <person name="Bills G."/>
            <person name="Bluhm B."/>
            <person name="Cannon C."/>
            <person name="Castanera R."/>
            <person name="Culley D."/>
            <person name="Daum C."/>
            <person name="Ezra D."/>
            <person name="Gonzalez J."/>
            <person name="Henrissat B."/>
            <person name="Kuo A."/>
            <person name="Liang C."/>
            <person name="Lipzen A."/>
            <person name="Lutzoni F."/>
            <person name="Magnuson J."/>
            <person name="Mondo S."/>
            <person name="Nolan M."/>
            <person name="Ohm R."/>
            <person name="Pangilinan J."/>
            <person name="Park H.-J."/>
            <person name="Ramirez L."/>
            <person name="Alfaro M."/>
            <person name="Sun H."/>
            <person name="Tritt A."/>
            <person name="Yoshinaga Y."/>
            <person name="Zwiers L.-H."/>
            <person name="Turgeon B."/>
            <person name="Goodwin S."/>
            <person name="Spatafora J."/>
            <person name="Crous P."/>
            <person name="Grigoriev I."/>
        </authorList>
    </citation>
    <scope>NUCLEOTIDE SEQUENCE</scope>
    <source>
        <strain evidence="6">CBS 279.74</strain>
    </source>
</reference>
<dbReference type="Pfam" id="PF00067">
    <property type="entry name" value="p450"/>
    <property type="match status" value="1"/>
</dbReference>
<dbReference type="InterPro" id="IPR017972">
    <property type="entry name" value="Cyt_P450_CS"/>
</dbReference>
<sequence>MVSVASFSIDLGPYLLSLHVAARAIYESIQRIFEGASKINQINDIIHFPQHERLWARDLEPMFQPMMRYSAYSQELVGVHSTFFQNVILPRLGPHPKGSTVINALPWKSFMNDDYTPIEFSWSWSAKGGLPVLRFGVEIIRRNPTLRTRQPDVDDNLALVAQLSEQDSGIHLQWLQHFANALSPIDTQAWAASQEGHSSRMFLAFELYNSPKVKGYIILGPETPQASITTIELVARSLRTLPSGTSELMQSFNSIHQYLENLDATEQARTEMLAIDCIDPKKARIKIYLRSPRTSFDSVLQMICLGGRLQPWSNSSIHALRTLWKLTLSLNDAVSDADPLPSKSHRTAGIIYYFDIRIGASVPACKVYIPVKHYGQDDQKIATGFQKYLDIYDLKLNGACYLEAVREMCYHRRLDKGLGFHTYISATESGENLANIPIKLNYHFTLGSCRKVEGPPRAWPNGQLLEKYLLGESKAHQWKRKYGPVYRIFSLFTPEIVLTTAEDVKVFYSDSKMHCKSESSNAGWLFHRLLGRCLGLLNLEEWKRARKVFQLGFTHRAIGLQRQAILLEAERFIEDLLSGGRKTTIDMTEVLKQYPFWCTSTLLYGLLSENERKRLWSLAGRRSELFGSILKGGAYCTMLLRWCDHDLYTKLLLFEREWRAFNEHMIHSRTGSMPNTPIAAIGRLIWKDEDDIQISLQTLDEMLFANLDVTTHVLTHCIRYISEHPSIQNRLRGEISEWNARPETYYARRNTLLYHCILETIRLRPISAFSMPEFSPEVKSFSTWKVPPGIPILIDAYSVNYNVDYWGENAMEFVPERFESKTRETLQYNLIAFGFGSRFCLGQHLVVEIIGVAISQILLHFHVTGMKAHLQGKEGSIEAGAWAATTNSCVTLERV</sequence>
<evidence type="ECO:0000256" key="2">
    <source>
        <dbReference type="ARBA" id="ARBA00022679"/>
    </source>
</evidence>
<dbReference type="CDD" id="cd13929">
    <property type="entry name" value="PT-DMATS_CymD"/>
    <property type="match status" value="1"/>
</dbReference>
<dbReference type="GO" id="GO:0005506">
    <property type="term" value="F:iron ion binding"/>
    <property type="evidence" value="ECO:0007669"/>
    <property type="project" value="InterPro"/>
</dbReference>
<dbReference type="NCBIfam" id="TIGR03429">
    <property type="entry name" value="arom_pren_DMATS"/>
    <property type="match status" value="1"/>
</dbReference>
<evidence type="ECO:0000313" key="6">
    <source>
        <dbReference type="EMBL" id="KAF2711256.1"/>
    </source>
</evidence>
<dbReference type="OrthoDB" id="2789670at2759"/>
<keyword evidence="7" id="KW-1185">Reference proteome</keyword>
<dbReference type="GO" id="GO:0020037">
    <property type="term" value="F:heme binding"/>
    <property type="evidence" value="ECO:0007669"/>
    <property type="project" value="InterPro"/>
</dbReference>
<dbReference type="AlphaFoldDB" id="A0A6G1KED6"/>
<comment type="similarity">
    <text evidence="1">Belongs to the tryptophan dimethylallyltransferase family.</text>
</comment>
<dbReference type="PANTHER" id="PTHR40627">
    <property type="entry name" value="INDOLE PRENYLTRANSFERASE TDIB-RELATED"/>
    <property type="match status" value="1"/>
</dbReference>
<evidence type="ECO:0000256" key="5">
    <source>
        <dbReference type="PIRSR" id="PIRSR602401-1"/>
    </source>
</evidence>
<dbReference type="Gene3D" id="1.10.630.10">
    <property type="entry name" value="Cytochrome P450"/>
    <property type="match status" value="1"/>
</dbReference>
<keyword evidence="5" id="KW-0349">Heme</keyword>
<dbReference type="PANTHER" id="PTHR40627:SF4">
    <property type="entry name" value="PRENYLTRANSFERASE ASQH1-RELATED"/>
    <property type="match status" value="1"/>
</dbReference>